<dbReference type="PANTHER" id="PTHR39586">
    <property type="entry name" value="CYTOPLASMIC PROTEIN-RELATED"/>
    <property type="match status" value="1"/>
</dbReference>
<dbReference type="KEGG" id="vqi:CCZ37_03690"/>
<dbReference type="AlphaFoldDB" id="A0A223MW09"/>
<proteinExistence type="predicted"/>
<dbReference type="Proteomes" id="UP000215148">
    <property type="component" value="Chromosome 1"/>
</dbReference>
<name>A0A223MW09_9VIBR</name>
<organism evidence="2 3">
    <name type="scientific">Vibrio qinghaiensis</name>
    <dbReference type="NCBI Taxonomy" id="2025808"/>
    <lineage>
        <taxon>Bacteria</taxon>
        <taxon>Pseudomonadati</taxon>
        <taxon>Pseudomonadota</taxon>
        <taxon>Gammaproteobacteria</taxon>
        <taxon>Vibrionales</taxon>
        <taxon>Vibrionaceae</taxon>
        <taxon>Vibrio</taxon>
    </lineage>
</organism>
<dbReference type="PIRSF" id="PIRSF006257">
    <property type="entry name" value="UCP006257"/>
    <property type="match status" value="1"/>
</dbReference>
<dbReference type="GO" id="GO:0044010">
    <property type="term" value="P:single-species biofilm formation"/>
    <property type="evidence" value="ECO:0007669"/>
    <property type="project" value="TreeGrafter"/>
</dbReference>
<evidence type="ECO:0000313" key="2">
    <source>
        <dbReference type="EMBL" id="ASU21748.1"/>
    </source>
</evidence>
<dbReference type="InterPro" id="IPR023376">
    <property type="entry name" value="YqcC-like_dom"/>
</dbReference>
<gene>
    <name evidence="2" type="ORF">CCZ37_03690</name>
</gene>
<dbReference type="PANTHER" id="PTHR39586:SF1">
    <property type="entry name" value="CYTOPLASMIC PROTEIN"/>
    <property type="match status" value="1"/>
</dbReference>
<sequence length="106" mass="12291">MTVSTKLTHLLKQLETQLRNSQRWQSQPPSESALMSTEPFSIDTLTPEQWLQWIFIPKMLLAIEQQAELPQGFSLTPYFEEAWQHQTELAEVIALLHLIDEVSQPC</sequence>
<feature type="domain" description="YqcC-like" evidence="1">
    <location>
        <begin position="7"/>
        <end position="101"/>
    </location>
</feature>
<dbReference type="Gene3D" id="1.20.1440.40">
    <property type="entry name" value="YqcC-like"/>
    <property type="match status" value="1"/>
</dbReference>
<dbReference type="EMBL" id="CP022741">
    <property type="protein sequence ID" value="ASU21748.1"/>
    <property type="molecule type" value="Genomic_DNA"/>
</dbReference>
<protein>
    <submittedName>
        <fullName evidence="2">Pseudouridine synthase</fullName>
    </submittedName>
</protein>
<dbReference type="Pfam" id="PF04287">
    <property type="entry name" value="DUF446"/>
    <property type="match status" value="1"/>
</dbReference>
<evidence type="ECO:0000259" key="1">
    <source>
        <dbReference type="Pfam" id="PF04287"/>
    </source>
</evidence>
<dbReference type="SUPFAM" id="SSF158452">
    <property type="entry name" value="YqcC-like"/>
    <property type="match status" value="1"/>
</dbReference>
<keyword evidence="3" id="KW-1185">Reference proteome</keyword>
<reference evidence="2 3" key="1">
    <citation type="submission" date="2017-08" db="EMBL/GenBank/DDBJ databases">
        <title>The Vibrio qinghaiensis sp.-Q67 is a luminous bacteria isolated firstly from Qinghai lake, Qinghai province, China, which has been proved to be very sensitive to detect environmental and food pollutants. Therefore, complete genome analysis of V. qinghaiensis sp.-Q67 highlights the potential application of this strain on detection of hazards in the contaminated environments.</title>
        <authorList>
            <person name="Gong L."/>
        </authorList>
    </citation>
    <scope>NUCLEOTIDE SEQUENCE [LARGE SCALE GENOMIC DNA]</scope>
    <source>
        <strain evidence="2 3">Q67</strain>
    </source>
</reference>
<dbReference type="InterPro" id="IPR007384">
    <property type="entry name" value="UCP006257"/>
</dbReference>
<dbReference type="RefSeq" id="WP_094499774.1">
    <property type="nucleotide sequence ID" value="NZ_CAWNHI010000001.1"/>
</dbReference>
<accession>A0A223MW09</accession>
<dbReference type="InterPro" id="IPR036814">
    <property type="entry name" value="YqcC-like_sf"/>
</dbReference>
<evidence type="ECO:0000313" key="3">
    <source>
        <dbReference type="Proteomes" id="UP000215148"/>
    </source>
</evidence>